<comment type="caution">
    <text evidence="1">The sequence shown here is derived from an EMBL/GenBank/DDBJ whole genome shotgun (WGS) entry which is preliminary data.</text>
</comment>
<name>A0ABP8C7C9_9FLAO</name>
<dbReference type="EMBL" id="BAABCA010000003">
    <property type="protein sequence ID" value="GAA4235014.1"/>
    <property type="molecule type" value="Genomic_DNA"/>
</dbReference>
<evidence type="ECO:0000313" key="1">
    <source>
        <dbReference type="EMBL" id="GAA4235014.1"/>
    </source>
</evidence>
<keyword evidence="2" id="KW-1185">Reference proteome</keyword>
<dbReference type="Proteomes" id="UP001501496">
    <property type="component" value="Unassembled WGS sequence"/>
</dbReference>
<reference evidence="2" key="1">
    <citation type="journal article" date="2019" name="Int. J. Syst. Evol. Microbiol.">
        <title>The Global Catalogue of Microorganisms (GCM) 10K type strain sequencing project: providing services to taxonomists for standard genome sequencing and annotation.</title>
        <authorList>
            <consortium name="The Broad Institute Genomics Platform"/>
            <consortium name="The Broad Institute Genome Sequencing Center for Infectious Disease"/>
            <person name="Wu L."/>
            <person name="Ma J."/>
        </authorList>
    </citation>
    <scope>NUCLEOTIDE SEQUENCE [LARGE SCALE GENOMIC DNA]</scope>
    <source>
        <strain evidence="2">JCM 17630</strain>
    </source>
</reference>
<protein>
    <submittedName>
        <fullName evidence="1">Uncharacterized protein</fullName>
    </submittedName>
</protein>
<dbReference type="RefSeq" id="WP_344787621.1">
    <property type="nucleotide sequence ID" value="NZ_BAABCA010000003.1"/>
</dbReference>
<organism evidence="1 2">
    <name type="scientific">Postechiella marina</name>
    <dbReference type="NCBI Taxonomy" id="943941"/>
    <lineage>
        <taxon>Bacteria</taxon>
        <taxon>Pseudomonadati</taxon>
        <taxon>Bacteroidota</taxon>
        <taxon>Flavobacteriia</taxon>
        <taxon>Flavobacteriales</taxon>
        <taxon>Flavobacteriaceae</taxon>
        <taxon>Postechiella</taxon>
    </lineage>
</organism>
<proteinExistence type="predicted"/>
<gene>
    <name evidence="1" type="ORF">GCM10022291_15850</name>
</gene>
<sequence>MKPFRSEIRNSPSQQTIKIFLNDQSLDNKIKNHLEQLEEVDFIELRESVGRNREDENITIFFKDHVDIHKAKEKIDSRLWWYFEEDMVD</sequence>
<evidence type="ECO:0000313" key="2">
    <source>
        <dbReference type="Proteomes" id="UP001501496"/>
    </source>
</evidence>
<accession>A0ABP8C7C9</accession>